<organism evidence="1 2">
    <name type="scientific">Brugia timori</name>
    <dbReference type="NCBI Taxonomy" id="42155"/>
    <lineage>
        <taxon>Eukaryota</taxon>
        <taxon>Metazoa</taxon>
        <taxon>Ecdysozoa</taxon>
        <taxon>Nematoda</taxon>
        <taxon>Chromadorea</taxon>
        <taxon>Rhabditida</taxon>
        <taxon>Spirurina</taxon>
        <taxon>Spiruromorpha</taxon>
        <taxon>Filarioidea</taxon>
        <taxon>Onchocercidae</taxon>
        <taxon>Brugia</taxon>
    </lineage>
</organism>
<sequence length="35" mass="3904">MGVTWKRKETKKCQTLCAWPLSKLGVSRGIVVVSL</sequence>
<name>A0A3P7SGX4_9BILA</name>
<accession>A0A3P7SGX4</accession>
<reference evidence="1 2" key="1">
    <citation type="submission" date="2018-11" db="EMBL/GenBank/DDBJ databases">
        <authorList>
            <consortium name="Pathogen Informatics"/>
        </authorList>
    </citation>
    <scope>NUCLEOTIDE SEQUENCE [LARGE SCALE GENOMIC DNA]</scope>
</reference>
<gene>
    <name evidence="1" type="ORF">BTMF_LOCUS712</name>
</gene>
<dbReference type="AlphaFoldDB" id="A0A3P7SGX4"/>
<keyword evidence="2" id="KW-1185">Reference proteome</keyword>
<proteinExistence type="predicted"/>
<dbReference type="EMBL" id="UZAG01000442">
    <property type="protein sequence ID" value="VDO08430.1"/>
    <property type="molecule type" value="Genomic_DNA"/>
</dbReference>
<evidence type="ECO:0000313" key="2">
    <source>
        <dbReference type="Proteomes" id="UP000280834"/>
    </source>
</evidence>
<evidence type="ECO:0000313" key="1">
    <source>
        <dbReference type="EMBL" id="VDO08430.1"/>
    </source>
</evidence>
<protein>
    <submittedName>
        <fullName evidence="1">Uncharacterized protein</fullName>
    </submittedName>
</protein>
<dbReference type="Proteomes" id="UP000280834">
    <property type="component" value="Unassembled WGS sequence"/>
</dbReference>